<dbReference type="KEGG" id="eli:ELI_06280"/>
<dbReference type="SUPFAM" id="SSF47384">
    <property type="entry name" value="Homodimeric domain of signal transducing histidine kinase"/>
    <property type="match status" value="1"/>
</dbReference>
<keyword evidence="7" id="KW-0067">ATP-binding</keyword>
<dbReference type="Pfam" id="PF00512">
    <property type="entry name" value="HisKA"/>
    <property type="match status" value="1"/>
</dbReference>
<gene>
    <name evidence="11" type="ordered locus">ELI_06280</name>
</gene>
<evidence type="ECO:0000256" key="8">
    <source>
        <dbReference type="ARBA" id="ARBA00023012"/>
    </source>
</evidence>
<dbReference type="OrthoDB" id="9789238at2"/>
<evidence type="ECO:0000313" key="12">
    <source>
        <dbReference type="Proteomes" id="UP000008808"/>
    </source>
</evidence>
<dbReference type="Gene3D" id="3.30.565.10">
    <property type="entry name" value="Histidine kinase-like ATPase, C-terminal domain"/>
    <property type="match status" value="1"/>
</dbReference>
<dbReference type="InterPro" id="IPR000014">
    <property type="entry name" value="PAS"/>
</dbReference>
<dbReference type="InterPro" id="IPR003661">
    <property type="entry name" value="HisK_dim/P_dom"/>
</dbReference>
<dbReference type="EC" id="2.7.13.3" evidence="2"/>
<evidence type="ECO:0000256" key="7">
    <source>
        <dbReference type="ARBA" id="ARBA00022840"/>
    </source>
</evidence>
<keyword evidence="5" id="KW-0547">Nucleotide-binding</keyword>
<dbReference type="InterPro" id="IPR036097">
    <property type="entry name" value="HisK_dim/P_sf"/>
</dbReference>
<dbReference type="PROSITE" id="PS50109">
    <property type="entry name" value="HIS_KIN"/>
    <property type="match status" value="1"/>
</dbReference>
<proteinExistence type="predicted"/>
<dbReference type="Gene3D" id="3.30.450.20">
    <property type="entry name" value="PAS domain"/>
    <property type="match status" value="1"/>
</dbReference>
<dbReference type="InterPro" id="IPR003594">
    <property type="entry name" value="HATPase_dom"/>
</dbReference>
<feature type="domain" description="Histidine kinase" evidence="9">
    <location>
        <begin position="131"/>
        <end position="353"/>
    </location>
</feature>
<evidence type="ECO:0000256" key="6">
    <source>
        <dbReference type="ARBA" id="ARBA00022777"/>
    </source>
</evidence>
<dbReference type="SUPFAM" id="SSF55785">
    <property type="entry name" value="PYP-like sensor domain (PAS domain)"/>
    <property type="match status" value="1"/>
</dbReference>
<dbReference type="CDD" id="cd00130">
    <property type="entry name" value="PAS"/>
    <property type="match status" value="1"/>
</dbReference>
<accession>Q2NAE3</accession>
<keyword evidence="3" id="KW-0597">Phosphoprotein</keyword>
<protein>
    <recommendedName>
        <fullName evidence="2">histidine kinase</fullName>
        <ecNumber evidence="2">2.7.13.3</ecNumber>
    </recommendedName>
</protein>
<dbReference type="PRINTS" id="PR00344">
    <property type="entry name" value="BCTRLSENSOR"/>
</dbReference>
<dbReference type="Proteomes" id="UP000008808">
    <property type="component" value="Chromosome"/>
</dbReference>
<dbReference type="PROSITE" id="PS50112">
    <property type="entry name" value="PAS"/>
    <property type="match status" value="1"/>
</dbReference>
<evidence type="ECO:0000256" key="4">
    <source>
        <dbReference type="ARBA" id="ARBA00022679"/>
    </source>
</evidence>
<dbReference type="InterPro" id="IPR005467">
    <property type="entry name" value="His_kinase_dom"/>
</dbReference>
<dbReference type="AlphaFoldDB" id="Q2NAE3"/>
<evidence type="ECO:0000259" key="10">
    <source>
        <dbReference type="PROSITE" id="PS50112"/>
    </source>
</evidence>
<dbReference type="InterPro" id="IPR036890">
    <property type="entry name" value="HATPase_C_sf"/>
</dbReference>
<dbReference type="Gene3D" id="1.10.287.130">
    <property type="match status" value="1"/>
</dbReference>
<evidence type="ECO:0000256" key="1">
    <source>
        <dbReference type="ARBA" id="ARBA00000085"/>
    </source>
</evidence>
<evidence type="ECO:0000256" key="3">
    <source>
        <dbReference type="ARBA" id="ARBA00022553"/>
    </source>
</evidence>
<evidence type="ECO:0000259" key="9">
    <source>
        <dbReference type="PROSITE" id="PS50109"/>
    </source>
</evidence>
<dbReference type="GO" id="GO:0006355">
    <property type="term" value="P:regulation of DNA-templated transcription"/>
    <property type="evidence" value="ECO:0007669"/>
    <property type="project" value="InterPro"/>
</dbReference>
<evidence type="ECO:0000256" key="5">
    <source>
        <dbReference type="ARBA" id="ARBA00022741"/>
    </source>
</evidence>
<dbReference type="SUPFAM" id="SSF55874">
    <property type="entry name" value="ATPase domain of HSP90 chaperone/DNA topoisomerase II/histidine kinase"/>
    <property type="match status" value="1"/>
</dbReference>
<dbReference type="InterPro" id="IPR004358">
    <property type="entry name" value="Sig_transdc_His_kin-like_C"/>
</dbReference>
<dbReference type="SMART" id="SM00091">
    <property type="entry name" value="PAS"/>
    <property type="match status" value="1"/>
</dbReference>
<dbReference type="Pfam" id="PF02518">
    <property type="entry name" value="HATPase_c"/>
    <property type="match status" value="1"/>
</dbReference>
<keyword evidence="4" id="KW-0808">Transferase</keyword>
<dbReference type="HOGENOM" id="CLU_000445_114_39_5"/>
<organism evidence="11 12">
    <name type="scientific">Erythrobacter litoralis (strain HTCC2594)</name>
    <dbReference type="NCBI Taxonomy" id="314225"/>
    <lineage>
        <taxon>Bacteria</taxon>
        <taxon>Pseudomonadati</taxon>
        <taxon>Pseudomonadota</taxon>
        <taxon>Alphaproteobacteria</taxon>
        <taxon>Sphingomonadales</taxon>
        <taxon>Erythrobacteraceae</taxon>
        <taxon>Erythrobacter/Porphyrobacter group</taxon>
        <taxon>Erythrobacter</taxon>
    </lineage>
</organism>
<dbReference type="EMBL" id="CP000157">
    <property type="protein sequence ID" value="ABC63348.1"/>
    <property type="molecule type" value="Genomic_DNA"/>
</dbReference>
<dbReference type="GO" id="GO:0005524">
    <property type="term" value="F:ATP binding"/>
    <property type="evidence" value="ECO:0007669"/>
    <property type="project" value="UniProtKB-KW"/>
</dbReference>
<keyword evidence="6 11" id="KW-0418">Kinase</keyword>
<sequence length="357" mass="38650">MSDAPARPDPRAQIAGMVFAVLLIDPDAVIAEVNPAAEDLLGRSARKLLGANLFDAIEITDERVSERMATGDSMLTARGLPIGTPGGARQVNLTMSPLSTHPGWRIVTLSEIGQADMDRGYDETAFAAPSVLAHEIKNPLSAIRGAGQLLVRKLPESERPFALLIAKEVDRIARLVDRMQALGSRSSDPMEEVNLHEIVRAALTVVRSADDRGVQFEEEFDPSLPKVWASPDTLQQVLINLLSNARDACADGDEGGTVTVRTRFVSGLVMNMLRPGRSVRLPIELTVIDNGPGIDPHLGDRVFEPFVTSKKGGQGLGLALVRKLVADMDGRIAYERDRVAELTNFRINLAMAPKEPT</sequence>
<reference evidence="12" key="1">
    <citation type="journal article" date="2009" name="J. Bacteriol.">
        <title>Complete genome sequence of Erythrobacter litoralis HTCC2594.</title>
        <authorList>
            <person name="Oh H.M."/>
            <person name="Giovannoni S.J."/>
            <person name="Ferriera S."/>
            <person name="Johnson J."/>
            <person name="Cho J.C."/>
        </authorList>
    </citation>
    <scope>NUCLEOTIDE SEQUENCE [LARGE SCALE GENOMIC DNA]</scope>
    <source>
        <strain evidence="12">HTCC2594</strain>
    </source>
</reference>
<dbReference type="RefSeq" id="WP_011414184.1">
    <property type="nucleotide sequence ID" value="NC_007722.1"/>
</dbReference>
<dbReference type="GO" id="GO:0000155">
    <property type="term" value="F:phosphorelay sensor kinase activity"/>
    <property type="evidence" value="ECO:0007669"/>
    <property type="project" value="InterPro"/>
</dbReference>
<dbReference type="PANTHER" id="PTHR43065:SF10">
    <property type="entry name" value="PEROXIDE STRESS-ACTIVATED HISTIDINE KINASE MAK3"/>
    <property type="match status" value="1"/>
</dbReference>
<dbReference type="PANTHER" id="PTHR43065">
    <property type="entry name" value="SENSOR HISTIDINE KINASE"/>
    <property type="match status" value="1"/>
</dbReference>
<dbReference type="SMART" id="SM00388">
    <property type="entry name" value="HisKA"/>
    <property type="match status" value="1"/>
</dbReference>
<dbReference type="Pfam" id="PF00989">
    <property type="entry name" value="PAS"/>
    <property type="match status" value="1"/>
</dbReference>
<dbReference type="STRING" id="314225.ELI_06280"/>
<name>Q2NAE3_ERYLH</name>
<dbReference type="SMART" id="SM00387">
    <property type="entry name" value="HATPase_c"/>
    <property type="match status" value="1"/>
</dbReference>
<feature type="domain" description="PAS" evidence="10">
    <location>
        <begin position="21"/>
        <end position="54"/>
    </location>
</feature>
<dbReference type="InterPro" id="IPR035965">
    <property type="entry name" value="PAS-like_dom_sf"/>
</dbReference>
<evidence type="ECO:0000313" key="11">
    <source>
        <dbReference type="EMBL" id="ABC63348.1"/>
    </source>
</evidence>
<keyword evidence="12" id="KW-1185">Reference proteome</keyword>
<dbReference type="eggNOG" id="COG3852">
    <property type="taxonomic scope" value="Bacteria"/>
</dbReference>
<dbReference type="InterPro" id="IPR013767">
    <property type="entry name" value="PAS_fold"/>
</dbReference>
<comment type="catalytic activity">
    <reaction evidence="1">
        <text>ATP + protein L-histidine = ADP + protein N-phospho-L-histidine.</text>
        <dbReference type="EC" id="2.7.13.3"/>
    </reaction>
</comment>
<keyword evidence="8" id="KW-0902">Two-component regulatory system</keyword>
<evidence type="ECO:0000256" key="2">
    <source>
        <dbReference type="ARBA" id="ARBA00012438"/>
    </source>
</evidence>
<dbReference type="CDD" id="cd00082">
    <property type="entry name" value="HisKA"/>
    <property type="match status" value="1"/>
</dbReference>